<dbReference type="Pfam" id="PF13333">
    <property type="entry name" value="rve_2"/>
    <property type="match status" value="1"/>
</dbReference>
<dbReference type="InterPro" id="IPR001584">
    <property type="entry name" value="Integrase_cat-core"/>
</dbReference>
<feature type="region of interest" description="Disordered" evidence="1">
    <location>
        <begin position="116"/>
        <end position="165"/>
    </location>
</feature>
<evidence type="ECO:0000313" key="3">
    <source>
        <dbReference type="EMBL" id="MET8439002.1"/>
    </source>
</evidence>
<gene>
    <name evidence="3" type="ORF">ABZV61_41350</name>
</gene>
<dbReference type="RefSeq" id="WP_356713423.1">
    <property type="nucleotide sequence ID" value="NZ_JBEXIP010000081.1"/>
</dbReference>
<accession>A0ABV2UMC9</accession>
<keyword evidence="4" id="KW-1185">Reference proteome</keyword>
<dbReference type="Pfam" id="PF19746">
    <property type="entry name" value="DUF6233"/>
    <property type="match status" value="1"/>
</dbReference>
<name>A0ABV2UMC9_9ACTN</name>
<reference evidence="3 4" key="1">
    <citation type="submission" date="2024-06" db="EMBL/GenBank/DDBJ databases">
        <title>The Natural Products Discovery Center: Release of the First 8490 Sequenced Strains for Exploring Actinobacteria Biosynthetic Diversity.</title>
        <authorList>
            <person name="Kalkreuter E."/>
            <person name="Kautsar S.A."/>
            <person name="Yang D."/>
            <person name="Bader C.D."/>
            <person name="Teijaro C.N."/>
            <person name="Fluegel L."/>
            <person name="Davis C.M."/>
            <person name="Simpson J.R."/>
            <person name="Lauterbach L."/>
            <person name="Steele A.D."/>
            <person name="Gui C."/>
            <person name="Meng S."/>
            <person name="Li G."/>
            <person name="Viehrig K."/>
            <person name="Ye F."/>
            <person name="Su P."/>
            <person name="Kiefer A.F."/>
            <person name="Nichols A."/>
            <person name="Cepeda A.J."/>
            <person name="Yan W."/>
            <person name="Fan B."/>
            <person name="Jiang Y."/>
            <person name="Adhikari A."/>
            <person name="Zheng C.-J."/>
            <person name="Schuster L."/>
            <person name="Cowan T.M."/>
            <person name="Smanski M.J."/>
            <person name="Chevrette M.G."/>
            <person name="De Carvalho L.P.S."/>
            <person name="Shen B."/>
        </authorList>
    </citation>
    <scope>NUCLEOTIDE SEQUENCE [LARGE SCALE GENOMIC DNA]</scope>
    <source>
        <strain evidence="3 4">NPDC005137</strain>
    </source>
</reference>
<feature type="compositionally biased region" description="Polar residues" evidence="1">
    <location>
        <begin position="116"/>
        <end position="131"/>
    </location>
</feature>
<sequence length="251" mass="28841">MRFHQPTIDYVARRTAEGKTKREIIRCLKRYVIREVYHLIRPAPQRVDNYRSVNAHMESTIGQLKTELIKPGLPCKTLPRVVRATAERIDWYCHRRLRGEIGHIPPVEYETNKYLATQPRSPRSQPQSEISTEPGAVRPLTGSHNTPTSPTRRPHAYTGPTWERHSCAGADSRIRELEIHEQQEQRRQERARAEQSWKIEPKRTGDTAMLHRGGCTLCADMGFINREEAIIVLAEPHIEACQVCTPQTGLT</sequence>
<feature type="compositionally biased region" description="Polar residues" evidence="1">
    <location>
        <begin position="142"/>
        <end position="151"/>
    </location>
</feature>
<dbReference type="InterPro" id="IPR046200">
    <property type="entry name" value="DUF6233"/>
</dbReference>
<proteinExistence type="predicted"/>
<dbReference type="EMBL" id="JBEXIP010000081">
    <property type="protein sequence ID" value="MET8439002.1"/>
    <property type="molecule type" value="Genomic_DNA"/>
</dbReference>
<evidence type="ECO:0000259" key="2">
    <source>
        <dbReference type="Pfam" id="PF13333"/>
    </source>
</evidence>
<comment type="caution">
    <text evidence="3">The sequence shown here is derived from an EMBL/GenBank/DDBJ whole genome shotgun (WGS) entry which is preliminary data.</text>
</comment>
<feature type="domain" description="Integrase catalytic" evidence="2">
    <location>
        <begin position="58"/>
        <end position="112"/>
    </location>
</feature>
<evidence type="ECO:0000256" key="1">
    <source>
        <dbReference type="SAM" id="MobiDB-lite"/>
    </source>
</evidence>
<evidence type="ECO:0000313" key="4">
    <source>
        <dbReference type="Proteomes" id="UP001550044"/>
    </source>
</evidence>
<organism evidence="3 4">
    <name type="scientific">Streptomyces sp. 900116325</name>
    <dbReference type="NCBI Taxonomy" id="3154295"/>
    <lineage>
        <taxon>Bacteria</taxon>
        <taxon>Bacillati</taxon>
        <taxon>Actinomycetota</taxon>
        <taxon>Actinomycetes</taxon>
        <taxon>Kitasatosporales</taxon>
        <taxon>Streptomycetaceae</taxon>
        <taxon>Streptomyces</taxon>
    </lineage>
</organism>
<dbReference type="Proteomes" id="UP001550044">
    <property type="component" value="Unassembled WGS sequence"/>
</dbReference>
<protein>
    <submittedName>
        <fullName evidence="3">DUF6233 domain-containing protein</fullName>
    </submittedName>
</protein>